<dbReference type="SUPFAM" id="SSF53822">
    <property type="entry name" value="Periplasmic binding protein-like I"/>
    <property type="match status" value="2"/>
</dbReference>
<reference evidence="7" key="1">
    <citation type="submission" date="2021-09" db="EMBL/GenBank/DDBJ databases">
        <authorList>
            <consortium name="AG Swart"/>
            <person name="Singh M."/>
            <person name="Singh A."/>
            <person name="Seah K."/>
            <person name="Emmerich C."/>
        </authorList>
    </citation>
    <scope>NUCLEOTIDE SEQUENCE</scope>
    <source>
        <strain evidence="7">ATCC30299</strain>
    </source>
</reference>
<feature type="transmembrane region" description="Helical" evidence="5">
    <location>
        <begin position="907"/>
        <end position="929"/>
    </location>
</feature>
<proteinExistence type="predicted"/>
<dbReference type="GO" id="GO:0016020">
    <property type="term" value="C:membrane"/>
    <property type="evidence" value="ECO:0007669"/>
    <property type="project" value="UniProtKB-SubCell"/>
</dbReference>
<comment type="subcellular location">
    <subcellularLocation>
        <location evidence="1">Membrane</location>
    </subcellularLocation>
</comment>
<evidence type="ECO:0000256" key="4">
    <source>
        <dbReference type="ARBA" id="ARBA00023136"/>
    </source>
</evidence>
<feature type="transmembrane region" description="Helical" evidence="5">
    <location>
        <begin position="1075"/>
        <end position="1097"/>
    </location>
</feature>
<feature type="transmembrane region" description="Helical" evidence="5">
    <location>
        <begin position="957"/>
        <end position="976"/>
    </location>
</feature>
<evidence type="ECO:0000256" key="2">
    <source>
        <dbReference type="ARBA" id="ARBA00022692"/>
    </source>
</evidence>
<evidence type="ECO:0000259" key="6">
    <source>
        <dbReference type="Pfam" id="PF01094"/>
    </source>
</evidence>
<keyword evidence="2 5" id="KW-0812">Transmembrane</keyword>
<keyword evidence="4 5" id="KW-0472">Membrane</keyword>
<dbReference type="Pfam" id="PF01094">
    <property type="entry name" value="ANF_receptor"/>
    <property type="match status" value="1"/>
</dbReference>
<comment type="caution">
    <text evidence="7">The sequence shown here is derived from an EMBL/GenBank/DDBJ whole genome shotgun (WGS) entry which is preliminary data.</text>
</comment>
<keyword evidence="8" id="KW-1185">Reference proteome</keyword>
<accession>A0AAU9IXV7</accession>
<dbReference type="EMBL" id="CAJZBQ010000022">
    <property type="protein sequence ID" value="CAG9319384.1"/>
    <property type="molecule type" value="Genomic_DNA"/>
</dbReference>
<dbReference type="Gene3D" id="3.40.50.2300">
    <property type="match status" value="2"/>
</dbReference>
<feature type="transmembrane region" description="Helical" evidence="5">
    <location>
        <begin position="1050"/>
        <end position="1069"/>
    </location>
</feature>
<evidence type="ECO:0000313" key="7">
    <source>
        <dbReference type="EMBL" id="CAG9319384.1"/>
    </source>
</evidence>
<feature type="transmembrane region" description="Helical" evidence="5">
    <location>
        <begin position="1020"/>
        <end position="1038"/>
    </location>
</feature>
<evidence type="ECO:0000256" key="3">
    <source>
        <dbReference type="ARBA" id="ARBA00022989"/>
    </source>
</evidence>
<feature type="transmembrane region" description="Helical" evidence="5">
    <location>
        <begin position="814"/>
        <end position="842"/>
    </location>
</feature>
<dbReference type="InterPro" id="IPR028082">
    <property type="entry name" value="Peripla_BP_I"/>
</dbReference>
<dbReference type="InterPro" id="IPR001828">
    <property type="entry name" value="ANF_lig-bd_rcpt"/>
</dbReference>
<feature type="transmembrane region" description="Helical" evidence="5">
    <location>
        <begin position="862"/>
        <end position="886"/>
    </location>
</feature>
<evidence type="ECO:0000256" key="1">
    <source>
        <dbReference type="ARBA" id="ARBA00004370"/>
    </source>
</evidence>
<dbReference type="AlphaFoldDB" id="A0AAU9IXV7"/>
<sequence length="1156" mass="131148">MNKKSAKKKQGISGIGFVKILCLLSMLNLSSSADIIIAQNNKNIASENWIKEIKNQFNLIIDWHHCNHSAISECLNIYPDTLIVLDLSDDFEIQLSLSQLCEENKKIHLVPQRRYESLYHDKWTYNIVTSHSAQMNAYFTVLDYFNWTQGLVIADEDNIYNKNEFLEYSATFNYLAVESFTNIESLVNRVIKPLGTTLYYIFTNSVLSSIIQESLKSKKLLLEGDGLILNQNSGYDCKIDGAIIITVKGQEYASSQKEFLFKSTENLLQYLFNSTAEPVTAEEIRYLMKGYSQKNQFSIINIQEGKREIIGSVFDGEVKIVKNLIFPGNTHNAPKSDKKILHVSISGGATNPGTPPMTTIPLFCNGAYTAWSLINDNTLGILKNFQVRYFIYDCGTLNYDEKFARPCFTKDIDKIGLAHISSASVIATGEMKLFTSLNVTIPVVGSVALGHALSSTALYPMFTRIAISNDYILALSSLFLKVLGWNKLCVLYSDDPSNKVSYSTLIENAKKYGLEILNPESLREIPDNLNRTTIKKYSDSLKAVFSTQARLLALFFMPPELYYVLEELYDLGLRKGDLVIFVSSSLFLTLGEYDFMYTYKVKDTGVPMIIISGQNWVGKVGHFAYSKIASLYNVVPYSYACNYYDAAYYIAVALDSMINQGLDYYDPYQLNLTMRAQKFIGCTGKFSIDKDSNDRIMENFDINVNKIDAASGNVTAYKIGEFHPYSSVMLTIDIPIIYGDGSTMKPEDLRNQDNECPFSDKLVRTFTKGRILAFGICFGFALISFVSAAYIWKTWWNINIKELKERQEISLQDFIVQITIGIEFFQFVAIGPDITLISSFLAKISNSFSLNLENSLKLKNGVFWIVIDGIYGAITVWLIFCAVILLRLDEKFPSVSFLRFLAWLADYLMPILGNLCFIPFISMCLNVFVCDQSIGEDFTDSFLVQDCYYFCWKGNHLIYAIFSFIALLCYEPLAIFCRPLWQELQMNLHIYTSPLFLMVKSVVQIILIAMNKTVKRADSAIHGALFAVIMAAYIGFIFRWKPYNYPRFCWWQALSLIGVLWLSVLSTISSNVEGGYLILFLLVCIGWVLIGAVGIYVQRKKYPSLLYRRKGLDTTHLFRFAFTFGKLSKTALSKIVPSRASDEYASKDFSIVKQAY</sequence>
<keyword evidence="3 5" id="KW-1133">Transmembrane helix</keyword>
<feature type="transmembrane region" description="Helical" evidence="5">
    <location>
        <begin position="988"/>
        <end position="1008"/>
    </location>
</feature>
<protein>
    <recommendedName>
        <fullName evidence="6">Receptor ligand binding region domain-containing protein</fullName>
    </recommendedName>
</protein>
<evidence type="ECO:0000313" key="8">
    <source>
        <dbReference type="Proteomes" id="UP001162131"/>
    </source>
</evidence>
<organism evidence="7 8">
    <name type="scientific">Blepharisma stoltei</name>
    <dbReference type="NCBI Taxonomy" id="1481888"/>
    <lineage>
        <taxon>Eukaryota</taxon>
        <taxon>Sar</taxon>
        <taxon>Alveolata</taxon>
        <taxon>Ciliophora</taxon>
        <taxon>Postciliodesmatophora</taxon>
        <taxon>Heterotrichea</taxon>
        <taxon>Heterotrichida</taxon>
        <taxon>Blepharismidae</taxon>
        <taxon>Blepharisma</taxon>
    </lineage>
</organism>
<feature type="domain" description="Receptor ligand binding region" evidence="6">
    <location>
        <begin position="440"/>
        <end position="702"/>
    </location>
</feature>
<feature type="transmembrane region" description="Helical" evidence="5">
    <location>
        <begin position="771"/>
        <end position="793"/>
    </location>
</feature>
<name>A0AAU9IXV7_9CILI</name>
<gene>
    <name evidence="7" type="ORF">BSTOLATCC_MIC23592</name>
</gene>
<evidence type="ECO:0000256" key="5">
    <source>
        <dbReference type="SAM" id="Phobius"/>
    </source>
</evidence>
<dbReference type="Proteomes" id="UP001162131">
    <property type="component" value="Unassembled WGS sequence"/>
</dbReference>